<evidence type="ECO:0000313" key="2">
    <source>
        <dbReference type="Proteomes" id="UP001556196"/>
    </source>
</evidence>
<comment type="caution">
    <text evidence="1">The sequence shown here is derived from an EMBL/GenBank/DDBJ whole genome shotgun (WGS) entry which is preliminary data.</text>
</comment>
<organism evidence="1 2">
    <name type="scientific">Mesorhizobium marinum</name>
    <dbReference type="NCBI Taxonomy" id="3228790"/>
    <lineage>
        <taxon>Bacteria</taxon>
        <taxon>Pseudomonadati</taxon>
        <taxon>Pseudomonadota</taxon>
        <taxon>Alphaproteobacteria</taxon>
        <taxon>Hyphomicrobiales</taxon>
        <taxon>Phyllobacteriaceae</taxon>
        <taxon>Mesorhizobium</taxon>
    </lineage>
</organism>
<name>A0ABV3R143_9HYPH</name>
<dbReference type="RefSeq" id="WP_367723632.1">
    <property type="nucleotide sequence ID" value="NZ_JBFOCI010000002.1"/>
</dbReference>
<proteinExistence type="predicted"/>
<gene>
    <name evidence="1" type="ORF">ABUE31_10900</name>
</gene>
<dbReference type="EMBL" id="JBFOCI010000002">
    <property type="protein sequence ID" value="MEW9806493.1"/>
    <property type="molecule type" value="Genomic_DNA"/>
</dbReference>
<accession>A0ABV3R143</accession>
<dbReference type="Proteomes" id="UP001556196">
    <property type="component" value="Unassembled WGS sequence"/>
</dbReference>
<evidence type="ECO:0000313" key="1">
    <source>
        <dbReference type="EMBL" id="MEW9806493.1"/>
    </source>
</evidence>
<reference evidence="1 2" key="1">
    <citation type="submission" date="2024-06" db="EMBL/GenBank/DDBJ databases">
        <authorList>
            <person name="Tuo L."/>
        </authorList>
    </citation>
    <scope>NUCLEOTIDE SEQUENCE [LARGE SCALE GENOMIC DNA]</scope>
    <source>
        <strain evidence="1 2">ZMM04-5</strain>
    </source>
</reference>
<sequence length="141" mass="15392">MELRQGSEIGRHAIERFDRLGLMGQAVTRLIAPSSNANSANFSAASGDRERVPQDRAFDNLVPHTSNRIPAWIISQPRDNNAQSAVGTPIPPVGNQIPDTDNPFPASGNFSRLFSLFCRRVSLLFRQNSLIACAGNFIVTS</sequence>
<keyword evidence="2" id="KW-1185">Reference proteome</keyword>
<protein>
    <submittedName>
        <fullName evidence="1">Uncharacterized protein</fullName>
    </submittedName>
</protein>